<dbReference type="InterPro" id="IPR014284">
    <property type="entry name" value="RNA_pol_sigma-70_dom"/>
</dbReference>
<keyword evidence="2" id="KW-0731">Sigma factor</keyword>
<reference evidence="6" key="1">
    <citation type="journal article" date="2019" name="Int. J. Syst. Evol. Microbiol.">
        <title>The Global Catalogue of Microorganisms (GCM) 10K type strain sequencing project: providing services to taxonomists for standard genome sequencing and annotation.</title>
        <authorList>
            <consortium name="The Broad Institute Genomics Platform"/>
            <consortium name="The Broad Institute Genome Sequencing Center for Infectious Disease"/>
            <person name="Wu L."/>
            <person name="Ma J."/>
        </authorList>
    </citation>
    <scope>NUCLEOTIDE SEQUENCE [LARGE SCALE GENOMIC DNA]</scope>
    <source>
        <strain evidence="6">CCUG 30340</strain>
    </source>
</reference>
<dbReference type="SUPFAM" id="SSF88659">
    <property type="entry name" value="Sigma3 and sigma4 domains of RNA polymerase sigma factors"/>
    <property type="match status" value="1"/>
</dbReference>
<evidence type="ECO:0000259" key="4">
    <source>
        <dbReference type="Pfam" id="PF07638"/>
    </source>
</evidence>
<dbReference type="InterPro" id="IPR013324">
    <property type="entry name" value="RNA_pol_sigma_r3/r4-like"/>
</dbReference>
<organism evidence="5 6">
    <name type="scientific">Dokdonella ginsengisoli</name>
    <dbReference type="NCBI Taxonomy" id="363846"/>
    <lineage>
        <taxon>Bacteria</taxon>
        <taxon>Pseudomonadati</taxon>
        <taxon>Pseudomonadota</taxon>
        <taxon>Gammaproteobacteria</taxon>
        <taxon>Lysobacterales</taxon>
        <taxon>Rhodanobacteraceae</taxon>
        <taxon>Dokdonella</taxon>
    </lineage>
</organism>
<protein>
    <submittedName>
        <fullName evidence="5">ECF-type sigma factor</fullName>
    </submittedName>
</protein>
<sequence>MAEPDEASDRPQETDLDALFLAWRNGEGGAFDTLFATLYEQLRLLAHRQLSRSGGGDTLRTTSIVHEAYLRLAGGPQVEVEGREHFFSLAARAMRFVLVDYARMNTADKRGGAALMLTMGAAADVAAAAASAEEVLVVDQALERLAGLDSRQAQVFELRAFGGLTVEEVADLIGVAPATVKRDWDKARLFVARELAADAPT</sequence>
<accession>A0ABV9QPB4</accession>
<comment type="caution">
    <text evidence="5">The sequence shown here is derived from an EMBL/GenBank/DDBJ whole genome shotgun (WGS) entry which is preliminary data.</text>
</comment>
<dbReference type="EMBL" id="JBHSHD010000003">
    <property type="protein sequence ID" value="MFC4819175.1"/>
    <property type="molecule type" value="Genomic_DNA"/>
</dbReference>
<evidence type="ECO:0000256" key="3">
    <source>
        <dbReference type="ARBA" id="ARBA00023163"/>
    </source>
</evidence>
<name>A0ABV9QPB4_9GAMM</name>
<dbReference type="Pfam" id="PF07638">
    <property type="entry name" value="Sigma70_ECF"/>
    <property type="match status" value="1"/>
</dbReference>
<proteinExistence type="predicted"/>
<evidence type="ECO:0000256" key="2">
    <source>
        <dbReference type="ARBA" id="ARBA00023082"/>
    </source>
</evidence>
<dbReference type="InterPro" id="IPR011517">
    <property type="entry name" value="RNA_pol_sigma70_ECF-like"/>
</dbReference>
<dbReference type="InterPro" id="IPR039425">
    <property type="entry name" value="RNA_pol_sigma-70-like"/>
</dbReference>
<evidence type="ECO:0000313" key="6">
    <source>
        <dbReference type="Proteomes" id="UP001595886"/>
    </source>
</evidence>
<keyword evidence="3" id="KW-0804">Transcription</keyword>
<dbReference type="PANTHER" id="PTHR43133:SF39">
    <property type="entry name" value="SIMILAR TO RNA POLYMERASE SIGMA-E FACTOR"/>
    <property type="match status" value="1"/>
</dbReference>
<gene>
    <name evidence="5" type="ORF">ACFO6Q_02495</name>
</gene>
<dbReference type="NCBIfam" id="TIGR02999">
    <property type="entry name" value="Sig-70_X6"/>
    <property type="match status" value="1"/>
</dbReference>
<feature type="domain" description="RNA polymerase sigma-70 ECF-like HTH" evidence="4">
    <location>
        <begin position="19"/>
        <end position="195"/>
    </location>
</feature>
<dbReference type="RefSeq" id="WP_380018925.1">
    <property type="nucleotide sequence ID" value="NZ_JBHSHD010000003.1"/>
</dbReference>
<evidence type="ECO:0000313" key="5">
    <source>
        <dbReference type="EMBL" id="MFC4819175.1"/>
    </source>
</evidence>
<dbReference type="InterPro" id="IPR036388">
    <property type="entry name" value="WH-like_DNA-bd_sf"/>
</dbReference>
<keyword evidence="1" id="KW-0805">Transcription regulation</keyword>
<dbReference type="NCBIfam" id="TIGR02937">
    <property type="entry name" value="sigma70-ECF"/>
    <property type="match status" value="1"/>
</dbReference>
<dbReference type="Proteomes" id="UP001595886">
    <property type="component" value="Unassembled WGS sequence"/>
</dbReference>
<dbReference type="InterPro" id="IPR053812">
    <property type="entry name" value="HTH_Sigma70_ECF-like"/>
</dbReference>
<evidence type="ECO:0000256" key="1">
    <source>
        <dbReference type="ARBA" id="ARBA00023015"/>
    </source>
</evidence>
<dbReference type="Gene3D" id="1.10.10.10">
    <property type="entry name" value="Winged helix-like DNA-binding domain superfamily/Winged helix DNA-binding domain"/>
    <property type="match status" value="1"/>
</dbReference>
<dbReference type="PANTHER" id="PTHR43133">
    <property type="entry name" value="RNA POLYMERASE ECF-TYPE SIGMA FACTO"/>
    <property type="match status" value="1"/>
</dbReference>
<keyword evidence="6" id="KW-1185">Reference proteome</keyword>